<accession>A0A5B2X2U7</accession>
<keyword evidence="1" id="KW-0812">Transmembrane</keyword>
<dbReference type="Proteomes" id="UP000323454">
    <property type="component" value="Unassembled WGS sequence"/>
</dbReference>
<feature type="transmembrane region" description="Helical" evidence="1">
    <location>
        <begin position="24"/>
        <end position="49"/>
    </location>
</feature>
<sequence>MITTIPRRDHANRTAHRTSLPVLIAAWAVPVLVLGQFALIAGIPIAVVLIGTLRDTRLRALGWWTGALTAIYAVPLALWAFGPNGAPSLSKYLSPVATALVVAAGLAVAVAHHVLRRRSGAPTPEQAA</sequence>
<evidence type="ECO:0000256" key="1">
    <source>
        <dbReference type="SAM" id="Phobius"/>
    </source>
</evidence>
<organism evidence="2 3">
    <name type="scientific">Solihabitans fulvus</name>
    <dbReference type="NCBI Taxonomy" id="1892852"/>
    <lineage>
        <taxon>Bacteria</taxon>
        <taxon>Bacillati</taxon>
        <taxon>Actinomycetota</taxon>
        <taxon>Actinomycetes</taxon>
        <taxon>Pseudonocardiales</taxon>
        <taxon>Pseudonocardiaceae</taxon>
        <taxon>Solihabitans</taxon>
    </lineage>
</organism>
<dbReference type="RefSeq" id="WP_149852227.1">
    <property type="nucleotide sequence ID" value="NZ_VUOB01000045.1"/>
</dbReference>
<dbReference type="OrthoDB" id="5122469at2"/>
<feature type="transmembrane region" description="Helical" evidence="1">
    <location>
        <begin position="93"/>
        <end position="115"/>
    </location>
</feature>
<reference evidence="2 3" key="1">
    <citation type="submission" date="2019-09" db="EMBL/GenBank/DDBJ databases">
        <title>Goodfellowia gen. nov., a new genus of the Pseudonocardineae related to Actinoalloteichus, containing Goodfellowia coeruleoviolacea gen. nov., comb. nov. gen. nov., comb. nov.</title>
        <authorList>
            <person name="Labeda D."/>
        </authorList>
    </citation>
    <scope>NUCLEOTIDE SEQUENCE [LARGE SCALE GENOMIC DNA]</scope>
    <source>
        <strain evidence="2 3">AN110305</strain>
    </source>
</reference>
<name>A0A5B2X2U7_9PSEU</name>
<evidence type="ECO:0000313" key="3">
    <source>
        <dbReference type="Proteomes" id="UP000323454"/>
    </source>
</evidence>
<keyword evidence="1" id="KW-1133">Transmembrane helix</keyword>
<keyword evidence="1" id="KW-0472">Membrane</keyword>
<comment type="caution">
    <text evidence="2">The sequence shown here is derived from an EMBL/GenBank/DDBJ whole genome shotgun (WGS) entry which is preliminary data.</text>
</comment>
<feature type="transmembrane region" description="Helical" evidence="1">
    <location>
        <begin position="61"/>
        <end position="81"/>
    </location>
</feature>
<keyword evidence="3" id="KW-1185">Reference proteome</keyword>
<reference evidence="2 3" key="2">
    <citation type="submission" date="2019-09" db="EMBL/GenBank/DDBJ databases">
        <authorList>
            <person name="Jin C."/>
        </authorList>
    </citation>
    <scope>NUCLEOTIDE SEQUENCE [LARGE SCALE GENOMIC DNA]</scope>
    <source>
        <strain evidence="2 3">AN110305</strain>
    </source>
</reference>
<dbReference type="EMBL" id="VUOB01000045">
    <property type="protein sequence ID" value="KAA2257548.1"/>
    <property type="molecule type" value="Genomic_DNA"/>
</dbReference>
<dbReference type="AlphaFoldDB" id="A0A5B2X2U7"/>
<proteinExistence type="predicted"/>
<protein>
    <submittedName>
        <fullName evidence="2">Uncharacterized protein</fullName>
    </submittedName>
</protein>
<gene>
    <name evidence="2" type="ORF">F0L68_24940</name>
</gene>
<evidence type="ECO:0000313" key="2">
    <source>
        <dbReference type="EMBL" id="KAA2257548.1"/>
    </source>
</evidence>